<organism evidence="1 2">
    <name type="scientific">Penicillium brevicompactum</name>
    <dbReference type="NCBI Taxonomy" id="5074"/>
    <lineage>
        <taxon>Eukaryota</taxon>
        <taxon>Fungi</taxon>
        <taxon>Dikarya</taxon>
        <taxon>Ascomycota</taxon>
        <taxon>Pezizomycotina</taxon>
        <taxon>Eurotiomycetes</taxon>
        <taxon>Eurotiomycetidae</taxon>
        <taxon>Eurotiales</taxon>
        <taxon>Aspergillaceae</taxon>
        <taxon>Penicillium</taxon>
    </lineage>
</organism>
<dbReference type="EMBL" id="JAPZBQ010000004">
    <property type="protein sequence ID" value="KAJ5335105.1"/>
    <property type="molecule type" value="Genomic_DNA"/>
</dbReference>
<dbReference type="AlphaFoldDB" id="A0A9W9QFC3"/>
<reference evidence="1" key="1">
    <citation type="submission" date="2022-12" db="EMBL/GenBank/DDBJ databases">
        <authorList>
            <person name="Petersen C."/>
        </authorList>
    </citation>
    <scope>NUCLEOTIDE SEQUENCE</scope>
    <source>
        <strain evidence="1">IBT 35673</strain>
    </source>
</reference>
<evidence type="ECO:0000313" key="1">
    <source>
        <dbReference type="EMBL" id="KAJ5335105.1"/>
    </source>
</evidence>
<comment type="caution">
    <text evidence="1">The sequence shown here is derived from an EMBL/GenBank/DDBJ whole genome shotgun (WGS) entry which is preliminary data.</text>
</comment>
<sequence>MSRILRLVGYSTVATGIASYGIHRKLTELEEKYPELPPSTGSQALQTPQDPITQHCSYTNIYAATIPLAALQARIPSPKPPTTIELENAWARSVFGSRVLRAEGLLIGLFTNLSLSPCDTGASEAGFSPYENGAPRLLLNGGLQVQRLPCADGDSNGLLVSMRLPDGPRVFFETIAAWGYPWRLMTCVRHEMSVSRVFEVEGEKFVQVRFASAHDYEVFDVEGGLGQQKVLPGWSMRLHRGFARYVLDSTVEEVERGG</sequence>
<name>A0A9W9QFC3_PENBR</name>
<gene>
    <name evidence="1" type="ORF">N7452_007508</name>
</gene>
<proteinExistence type="predicted"/>
<evidence type="ECO:0000313" key="2">
    <source>
        <dbReference type="Proteomes" id="UP001147695"/>
    </source>
</evidence>
<reference evidence="1" key="2">
    <citation type="journal article" date="2023" name="IMA Fungus">
        <title>Comparative genomic study of the Penicillium genus elucidates a diverse pangenome and 15 lateral gene transfer events.</title>
        <authorList>
            <person name="Petersen C."/>
            <person name="Sorensen T."/>
            <person name="Nielsen M.R."/>
            <person name="Sondergaard T.E."/>
            <person name="Sorensen J.L."/>
            <person name="Fitzpatrick D.A."/>
            <person name="Frisvad J.C."/>
            <person name="Nielsen K.L."/>
        </authorList>
    </citation>
    <scope>NUCLEOTIDE SEQUENCE</scope>
    <source>
        <strain evidence="1">IBT 35673</strain>
    </source>
</reference>
<accession>A0A9W9QFC3</accession>
<dbReference type="Proteomes" id="UP001147695">
    <property type="component" value="Unassembled WGS sequence"/>
</dbReference>
<protein>
    <submittedName>
        <fullName evidence="1">Uncharacterized protein</fullName>
    </submittedName>
</protein>